<evidence type="ECO:0000313" key="1">
    <source>
        <dbReference type="EMBL" id="GBP16483.1"/>
    </source>
</evidence>
<sequence length="86" mass="9470">MYLFAELYHIEEADVFIRLYARRTKSPAGGRPSLSACVCAFVSHNPLEGSSTWRLSGVITAVGGPGGRALLDFHNYDGQTGLKRRR</sequence>
<dbReference type="Proteomes" id="UP000299102">
    <property type="component" value="Unassembled WGS sequence"/>
</dbReference>
<reference evidence="1 2" key="1">
    <citation type="journal article" date="2019" name="Commun. Biol.">
        <title>The bagworm genome reveals a unique fibroin gene that provides high tensile strength.</title>
        <authorList>
            <person name="Kono N."/>
            <person name="Nakamura H."/>
            <person name="Ohtoshi R."/>
            <person name="Tomita M."/>
            <person name="Numata K."/>
            <person name="Arakawa K."/>
        </authorList>
    </citation>
    <scope>NUCLEOTIDE SEQUENCE [LARGE SCALE GENOMIC DNA]</scope>
</reference>
<name>A0A4C1TR72_EUMVA</name>
<keyword evidence="2" id="KW-1185">Reference proteome</keyword>
<proteinExistence type="predicted"/>
<accession>A0A4C1TR72</accession>
<dbReference type="EMBL" id="BGZK01000079">
    <property type="protein sequence ID" value="GBP16483.1"/>
    <property type="molecule type" value="Genomic_DNA"/>
</dbReference>
<evidence type="ECO:0000313" key="2">
    <source>
        <dbReference type="Proteomes" id="UP000299102"/>
    </source>
</evidence>
<protein>
    <submittedName>
        <fullName evidence="1">Uncharacterized protein</fullName>
    </submittedName>
</protein>
<dbReference type="AlphaFoldDB" id="A0A4C1TR72"/>
<gene>
    <name evidence="1" type="ORF">EVAR_10056_1</name>
</gene>
<organism evidence="1 2">
    <name type="scientific">Eumeta variegata</name>
    <name type="common">Bagworm moth</name>
    <name type="synonym">Eumeta japonica</name>
    <dbReference type="NCBI Taxonomy" id="151549"/>
    <lineage>
        <taxon>Eukaryota</taxon>
        <taxon>Metazoa</taxon>
        <taxon>Ecdysozoa</taxon>
        <taxon>Arthropoda</taxon>
        <taxon>Hexapoda</taxon>
        <taxon>Insecta</taxon>
        <taxon>Pterygota</taxon>
        <taxon>Neoptera</taxon>
        <taxon>Endopterygota</taxon>
        <taxon>Lepidoptera</taxon>
        <taxon>Glossata</taxon>
        <taxon>Ditrysia</taxon>
        <taxon>Tineoidea</taxon>
        <taxon>Psychidae</taxon>
        <taxon>Oiketicinae</taxon>
        <taxon>Eumeta</taxon>
    </lineage>
</organism>
<comment type="caution">
    <text evidence="1">The sequence shown here is derived from an EMBL/GenBank/DDBJ whole genome shotgun (WGS) entry which is preliminary data.</text>
</comment>